<dbReference type="GO" id="GO:0005975">
    <property type="term" value="P:carbohydrate metabolic process"/>
    <property type="evidence" value="ECO:0007669"/>
    <property type="project" value="InterPro"/>
</dbReference>
<protein>
    <recommendedName>
        <fullName evidence="5">Beta-galactosidase</fullName>
        <ecNumber evidence="5">3.2.1.23</ecNumber>
    </recommendedName>
</protein>
<feature type="domain" description="Beta-galactosidase 1-like first all-beta" evidence="9">
    <location>
        <begin position="405"/>
        <end position="515"/>
    </location>
</feature>
<gene>
    <name evidence="11" type="primary">bga</name>
    <name evidence="11" type="ORF">LA76x_0720</name>
</gene>
<dbReference type="InterPro" id="IPR026283">
    <property type="entry name" value="B-gal_1-like"/>
</dbReference>
<dbReference type="KEGG" id="lab:LA76x_0720"/>
<dbReference type="EMBL" id="CP011129">
    <property type="protein sequence ID" value="ALN78881.1"/>
    <property type="molecule type" value="Genomic_DNA"/>
</dbReference>
<organism evidence="11 12">
    <name type="scientific">Lysobacter antibioticus</name>
    <dbReference type="NCBI Taxonomy" id="84531"/>
    <lineage>
        <taxon>Bacteria</taxon>
        <taxon>Pseudomonadati</taxon>
        <taxon>Pseudomonadota</taxon>
        <taxon>Gammaproteobacteria</taxon>
        <taxon>Lysobacterales</taxon>
        <taxon>Lysobacteraceae</taxon>
        <taxon>Lysobacter</taxon>
    </lineage>
</organism>
<dbReference type="Proteomes" id="UP000060787">
    <property type="component" value="Chromosome"/>
</dbReference>
<dbReference type="FunFam" id="3.20.20.80:FF:000115">
    <property type="entry name" value="Beta-galactosidase"/>
    <property type="match status" value="1"/>
</dbReference>
<dbReference type="SUPFAM" id="SSF49785">
    <property type="entry name" value="Galactose-binding domain-like"/>
    <property type="match status" value="1"/>
</dbReference>
<feature type="signal peptide" evidence="7">
    <location>
        <begin position="1"/>
        <end position="28"/>
    </location>
</feature>
<dbReference type="Pfam" id="PF21467">
    <property type="entry name" value="BetaGal_gal-bd"/>
    <property type="match status" value="1"/>
</dbReference>
<dbReference type="PANTHER" id="PTHR23421">
    <property type="entry name" value="BETA-GALACTOSIDASE RELATED"/>
    <property type="match status" value="1"/>
</dbReference>
<sequence length="626" mass="70090">MIQRARRHRIAAALLGLGLAFASLGSFAAPRFAIEGDRFLLDGKPHLIRSGEMHYPRIPREFWRERLRQARAMGLNTVTTYVFWNLHEPEPGRFDFSGNLDVAAFIRTAKEEGLDVIVRPGPYICTELEFGGFPAWLLRTPGLRVRSMDPRFLGAVDRYLRRTHEELAPLLSTRGGPILMMQVENEYGSYGRDRDYMETIKRQMIGAGFDLPLFTSDGAGPHYFEGGPLPGVTAVINFDGDIADAKASFEHLKAFRPQGPRMVGEYWAGWFDHWGEQHHTTPPERAASTVDWFLGQGISFNLYMFHGGTSFGWMAGANYSRDMPYQPDTTSYDYDAPVDEAGRITPKYRALREVIGRHLEAGESLPPIPEPATPTIAIAPFVLRESVSVLDALPVLSRPVRAQLPRTMEALDQNYGFVLYRNTVPQGASGKLVVDEVRDYAVALADGKPVGTLDRRFGERELATGLKPGERLDLLVENMGRINFGTRLDEERKGITRSVTVGKQELFDWTMYPLPLNDLSGLRYSSKTAPTGPAFWRGGFELERVGSTFLDTRGWGKGHVWINGHHLGRYWKIGPQQTLFVPAPWLRKGRNEVVVLDVEGGGTRSLQGLTDPVYETAPDALKPRGK</sequence>
<dbReference type="Gene3D" id="3.20.20.80">
    <property type="entry name" value="Glycosidases"/>
    <property type="match status" value="1"/>
</dbReference>
<evidence type="ECO:0000256" key="2">
    <source>
        <dbReference type="ARBA" id="ARBA00022801"/>
    </source>
</evidence>
<accession>A0A0S2F5Y2</accession>
<dbReference type="PROSITE" id="PS01182">
    <property type="entry name" value="GLYCOSYL_HYDROL_F35"/>
    <property type="match status" value="1"/>
</dbReference>
<dbReference type="InterPro" id="IPR048912">
    <property type="entry name" value="BetaGal1-like_ABD1"/>
</dbReference>
<dbReference type="EC" id="3.2.1.23" evidence="5"/>
<dbReference type="InterPro" id="IPR001944">
    <property type="entry name" value="Glycoside_Hdrlase_35"/>
</dbReference>
<dbReference type="Pfam" id="PF21317">
    <property type="entry name" value="BetaGal_ABD_1"/>
    <property type="match status" value="1"/>
</dbReference>
<evidence type="ECO:0000259" key="8">
    <source>
        <dbReference type="Pfam" id="PF01301"/>
    </source>
</evidence>
<feature type="active site" description="Nucleophile" evidence="4">
    <location>
        <position position="265"/>
    </location>
</feature>
<keyword evidence="2 5" id="KW-0378">Hydrolase</keyword>
<dbReference type="GO" id="GO:0004565">
    <property type="term" value="F:beta-galactosidase activity"/>
    <property type="evidence" value="ECO:0007669"/>
    <property type="project" value="UniProtKB-EC"/>
</dbReference>
<comment type="catalytic activity">
    <reaction evidence="5">
        <text>Hydrolysis of terminal non-reducing beta-D-galactose residues in beta-D-galactosides.</text>
        <dbReference type="EC" id="3.2.1.23"/>
    </reaction>
</comment>
<evidence type="ECO:0000259" key="10">
    <source>
        <dbReference type="Pfam" id="PF21467"/>
    </source>
</evidence>
<keyword evidence="12" id="KW-1185">Reference proteome</keyword>
<dbReference type="Pfam" id="PF01301">
    <property type="entry name" value="Glyco_hydro_35"/>
    <property type="match status" value="1"/>
</dbReference>
<dbReference type="InterPro" id="IPR017853">
    <property type="entry name" value="GH"/>
</dbReference>
<evidence type="ECO:0000256" key="3">
    <source>
        <dbReference type="ARBA" id="ARBA00023295"/>
    </source>
</evidence>
<dbReference type="FunFam" id="2.60.120.260:FF:000049">
    <property type="entry name" value="Beta-galactosidase"/>
    <property type="match status" value="1"/>
</dbReference>
<reference evidence="11 12" key="1">
    <citation type="journal article" date="2015" name="BMC Genomics">
        <title>Comparative genomics and metabolic profiling of the genus Lysobacter.</title>
        <authorList>
            <person name="de Bruijn I."/>
            <person name="Cheng X."/>
            <person name="de Jager V."/>
            <person name="Exposito R.G."/>
            <person name="Watrous J."/>
            <person name="Patel N."/>
            <person name="Postma J."/>
            <person name="Dorrestein P.C."/>
            <person name="Kobayashi D."/>
            <person name="Raaijmakers J.M."/>
        </authorList>
    </citation>
    <scope>NUCLEOTIDE SEQUENCE [LARGE SCALE GENOMIC DNA]</scope>
    <source>
        <strain evidence="11 12">76</strain>
    </source>
</reference>
<keyword evidence="7" id="KW-0732">Signal</keyword>
<dbReference type="SUPFAM" id="SSF51445">
    <property type="entry name" value="(Trans)glycosidases"/>
    <property type="match status" value="1"/>
</dbReference>
<dbReference type="InterPro" id="IPR048913">
    <property type="entry name" value="BetaGal_gal-bd"/>
</dbReference>
<dbReference type="PIRSF" id="PIRSF006336">
    <property type="entry name" value="B-gal"/>
    <property type="match status" value="1"/>
</dbReference>
<feature type="domain" description="Beta-galactosidase galactose-binding" evidence="10">
    <location>
        <begin position="533"/>
        <end position="591"/>
    </location>
</feature>
<name>A0A0S2F5Y2_LYSAN</name>
<evidence type="ECO:0000256" key="6">
    <source>
        <dbReference type="RuleBase" id="RU003679"/>
    </source>
</evidence>
<dbReference type="STRING" id="84531.LA76x_0720"/>
<dbReference type="AlphaFoldDB" id="A0A0S2F5Y2"/>
<dbReference type="InterPro" id="IPR031330">
    <property type="entry name" value="Gly_Hdrlase_35_cat"/>
</dbReference>
<feature type="chain" id="PRO_5006596658" description="Beta-galactosidase" evidence="7">
    <location>
        <begin position="29"/>
        <end position="626"/>
    </location>
</feature>
<dbReference type="Gene3D" id="2.60.120.260">
    <property type="entry name" value="Galactose-binding domain-like"/>
    <property type="match status" value="2"/>
</dbReference>
<proteinExistence type="inferred from homology"/>
<evidence type="ECO:0000256" key="1">
    <source>
        <dbReference type="ARBA" id="ARBA00009809"/>
    </source>
</evidence>
<dbReference type="InterPro" id="IPR019801">
    <property type="entry name" value="Glyco_hydro_35_CS"/>
</dbReference>
<dbReference type="eggNOG" id="COG1874">
    <property type="taxonomic scope" value="Bacteria"/>
</dbReference>
<evidence type="ECO:0000313" key="11">
    <source>
        <dbReference type="EMBL" id="ALN78881.1"/>
    </source>
</evidence>
<evidence type="ECO:0000256" key="5">
    <source>
        <dbReference type="RuleBase" id="RU000675"/>
    </source>
</evidence>
<evidence type="ECO:0000259" key="9">
    <source>
        <dbReference type="Pfam" id="PF21317"/>
    </source>
</evidence>
<keyword evidence="3 5" id="KW-0326">Glycosidase</keyword>
<dbReference type="PRINTS" id="PR00742">
    <property type="entry name" value="GLHYDRLASE35"/>
</dbReference>
<comment type="similarity">
    <text evidence="1 6">Belongs to the glycosyl hydrolase 35 family.</text>
</comment>
<evidence type="ECO:0000256" key="7">
    <source>
        <dbReference type="SAM" id="SignalP"/>
    </source>
</evidence>
<evidence type="ECO:0000256" key="4">
    <source>
        <dbReference type="PIRSR" id="PIRSR006336-1"/>
    </source>
</evidence>
<feature type="active site" description="Proton donor" evidence="4">
    <location>
        <position position="186"/>
    </location>
</feature>
<feature type="domain" description="Glycoside hydrolase 35 catalytic" evidence="8">
    <location>
        <begin position="39"/>
        <end position="356"/>
    </location>
</feature>
<evidence type="ECO:0000313" key="12">
    <source>
        <dbReference type="Proteomes" id="UP000060787"/>
    </source>
</evidence>
<dbReference type="InterPro" id="IPR008979">
    <property type="entry name" value="Galactose-bd-like_sf"/>
</dbReference>
<dbReference type="PATRIC" id="fig|84531.8.peg.749"/>
<dbReference type="RefSeq" id="WP_057916616.1">
    <property type="nucleotide sequence ID" value="NZ_CP011129.1"/>
</dbReference>